<evidence type="ECO:0000313" key="4">
    <source>
        <dbReference type="RefSeq" id="XP_033579841.1"/>
    </source>
</evidence>
<organism evidence="2">
    <name type="scientific">Mytilinidion resinicola</name>
    <dbReference type="NCBI Taxonomy" id="574789"/>
    <lineage>
        <taxon>Eukaryota</taxon>
        <taxon>Fungi</taxon>
        <taxon>Dikarya</taxon>
        <taxon>Ascomycota</taxon>
        <taxon>Pezizomycotina</taxon>
        <taxon>Dothideomycetes</taxon>
        <taxon>Pleosporomycetidae</taxon>
        <taxon>Mytilinidiales</taxon>
        <taxon>Mytilinidiaceae</taxon>
        <taxon>Mytilinidion</taxon>
    </lineage>
</organism>
<accession>A0A6A6YY59</accession>
<reference evidence="2 4" key="1">
    <citation type="journal article" date="2020" name="Stud. Mycol.">
        <title>101 Dothideomycetes genomes: a test case for predicting lifestyles and emergence of pathogens.</title>
        <authorList>
            <person name="Haridas S."/>
            <person name="Albert R."/>
            <person name="Binder M."/>
            <person name="Bloem J."/>
            <person name="Labutti K."/>
            <person name="Salamov A."/>
            <person name="Andreopoulos B."/>
            <person name="Baker S."/>
            <person name="Barry K."/>
            <person name="Bills G."/>
            <person name="Bluhm B."/>
            <person name="Cannon C."/>
            <person name="Castanera R."/>
            <person name="Culley D."/>
            <person name="Daum C."/>
            <person name="Ezra D."/>
            <person name="Gonzalez J."/>
            <person name="Henrissat B."/>
            <person name="Kuo A."/>
            <person name="Liang C."/>
            <person name="Lipzen A."/>
            <person name="Lutzoni F."/>
            <person name="Magnuson J."/>
            <person name="Mondo S."/>
            <person name="Nolan M."/>
            <person name="Ohm R."/>
            <person name="Pangilinan J."/>
            <person name="Park H.-J."/>
            <person name="Ramirez L."/>
            <person name="Alfaro M."/>
            <person name="Sun H."/>
            <person name="Tritt A."/>
            <person name="Yoshinaga Y."/>
            <person name="Zwiers L.-H."/>
            <person name="Turgeon B."/>
            <person name="Goodwin S."/>
            <person name="Spatafora J."/>
            <person name="Crous P."/>
            <person name="Grigoriev I."/>
        </authorList>
    </citation>
    <scope>NUCLEOTIDE SEQUENCE</scope>
    <source>
        <strain evidence="2 4">CBS 304.34</strain>
    </source>
</reference>
<evidence type="ECO:0000313" key="3">
    <source>
        <dbReference type="Proteomes" id="UP000504636"/>
    </source>
</evidence>
<name>A0A6A6YY59_9PEZI</name>
<keyword evidence="3" id="KW-1185">Reference proteome</keyword>
<evidence type="ECO:0000259" key="1">
    <source>
        <dbReference type="Pfam" id="PF10263"/>
    </source>
</evidence>
<dbReference type="GeneID" id="54468061"/>
<reference evidence="4" key="2">
    <citation type="submission" date="2020-04" db="EMBL/GenBank/DDBJ databases">
        <authorList>
            <consortium name="NCBI Genome Project"/>
        </authorList>
    </citation>
    <scope>NUCLEOTIDE SEQUENCE</scope>
    <source>
        <strain evidence="4">CBS 304.34</strain>
    </source>
</reference>
<protein>
    <recommendedName>
        <fullName evidence="1">SprT-like domain-containing protein</fullName>
    </recommendedName>
</protein>
<dbReference type="GO" id="GO:0006950">
    <property type="term" value="P:response to stress"/>
    <property type="evidence" value="ECO:0007669"/>
    <property type="project" value="UniProtKB-ARBA"/>
</dbReference>
<reference evidence="4" key="3">
    <citation type="submission" date="2025-04" db="UniProtKB">
        <authorList>
            <consortium name="RefSeq"/>
        </authorList>
    </citation>
    <scope>IDENTIFICATION</scope>
    <source>
        <strain evidence="4">CBS 304.34</strain>
    </source>
</reference>
<dbReference type="RefSeq" id="XP_033579841.1">
    <property type="nucleotide sequence ID" value="XM_033727168.1"/>
</dbReference>
<feature type="domain" description="SprT-like" evidence="1">
    <location>
        <begin position="159"/>
        <end position="261"/>
    </location>
</feature>
<dbReference type="AlphaFoldDB" id="A0A6A6YY59"/>
<dbReference type="Pfam" id="PF10263">
    <property type="entry name" value="SprT-like"/>
    <property type="match status" value="1"/>
</dbReference>
<gene>
    <name evidence="2 4" type="ORF">BDZ99DRAFT_555839</name>
</gene>
<dbReference type="OrthoDB" id="3796964at2759"/>
<dbReference type="InterPro" id="IPR006640">
    <property type="entry name" value="SprT-like_domain"/>
</dbReference>
<sequence length="332" mass="37605">MALLPEPIPVHVLSPFSQAFSKMRMKAYAETHLGASGLRFKENLIKAFIEYVRSQDEICCGRPEPSPEGIVVAWWKKQKHRHIAGLPQGRLYPKLKRRSHESAYLAEVTCHYITDKDADLNLIQKKALQRWEKVKNELMDSMAIKDASLIADGHGIIQSVISIFNDLFLLGALRRVKFDWIREAEGVPDMALGYGSDSSIQLHPTSLNSDPEVSLAVSRLSTLLHEMIHAFLAQFTCSSCKKLWHGRDWQVLAKRIEEVAPGLLGFRAALGRFDGLIYDLKHGIEKLPSMHDVLHYNFEQVLPTDELYGEGAPSKLVEDIPTKLVKSRRLSW</sequence>
<dbReference type="Proteomes" id="UP000504636">
    <property type="component" value="Unplaced"/>
</dbReference>
<proteinExistence type="predicted"/>
<dbReference type="EMBL" id="MU003696">
    <property type="protein sequence ID" value="KAF2812877.1"/>
    <property type="molecule type" value="Genomic_DNA"/>
</dbReference>
<evidence type="ECO:0000313" key="2">
    <source>
        <dbReference type="EMBL" id="KAF2812877.1"/>
    </source>
</evidence>